<evidence type="ECO:0000256" key="5">
    <source>
        <dbReference type="SAM" id="MobiDB-lite"/>
    </source>
</evidence>
<evidence type="ECO:0000259" key="6">
    <source>
        <dbReference type="PROSITE" id="PS50280"/>
    </source>
</evidence>
<keyword evidence="3 4" id="KW-0949">S-adenosyl-L-methionine</keyword>
<dbReference type="InterPro" id="IPR015353">
    <property type="entry name" value="Rubisco_LSMT_subst-bd"/>
</dbReference>
<dbReference type="InterPro" id="IPR036464">
    <property type="entry name" value="Rubisco_LSMT_subst-bd_sf"/>
</dbReference>
<dbReference type="EC" id="2.1.1.-" evidence="4"/>
<proteinExistence type="inferred from homology"/>
<dbReference type="GO" id="GO:0005634">
    <property type="term" value="C:nucleus"/>
    <property type="evidence" value="ECO:0007669"/>
    <property type="project" value="UniProtKB-SubCell"/>
</dbReference>
<evidence type="ECO:0000256" key="1">
    <source>
        <dbReference type="ARBA" id="ARBA00022603"/>
    </source>
</evidence>
<comment type="function">
    <text evidence="4">S-adenosyl-L-methionine-dependent protein-lysine N-methyltransferase that monomethylates 60S ribosomal protein L42.</text>
</comment>
<feature type="region of interest" description="Disordered" evidence="5">
    <location>
        <begin position="457"/>
        <end position="487"/>
    </location>
</feature>
<dbReference type="Pfam" id="PF09273">
    <property type="entry name" value="Rubis-subs-bind"/>
    <property type="match status" value="1"/>
</dbReference>
<feature type="compositionally biased region" description="Acidic residues" evidence="5">
    <location>
        <begin position="225"/>
        <end position="241"/>
    </location>
</feature>
<reference evidence="7 8" key="1">
    <citation type="journal article" date="2012" name="Science">
        <title>The Paleozoic origin of enzymatic lignin decomposition reconstructed from 31 fungal genomes.</title>
        <authorList>
            <person name="Floudas D."/>
            <person name="Binder M."/>
            <person name="Riley R."/>
            <person name="Barry K."/>
            <person name="Blanchette R.A."/>
            <person name="Henrissat B."/>
            <person name="Martinez A.T."/>
            <person name="Otillar R."/>
            <person name="Spatafora J.W."/>
            <person name="Yadav J.S."/>
            <person name="Aerts A."/>
            <person name="Benoit I."/>
            <person name="Boyd A."/>
            <person name="Carlson A."/>
            <person name="Copeland A."/>
            <person name="Coutinho P.M."/>
            <person name="de Vries R.P."/>
            <person name="Ferreira P."/>
            <person name="Findley K."/>
            <person name="Foster B."/>
            <person name="Gaskell J."/>
            <person name="Glotzer D."/>
            <person name="Gorecki P."/>
            <person name="Heitman J."/>
            <person name="Hesse C."/>
            <person name="Hori C."/>
            <person name="Igarashi K."/>
            <person name="Jurgens J.A."/>
            <person name="Kallen N."/>
            <person name="Kersten P."/>
            <person name="Kohler A."/>
            <person name="Kuees U."/>
            <person name="Kumar T.K.A."/>
            <person name="Kuo A."/>
            <person name="LaButti K."/>
            <person name="Larrondo L.F."/>
            <person name="Lindquist E."/>
            <person name="Ling A."/>
            <person name="Lombard V."/>
            <person name="Lucas S."/>
            <person name="Lundell T."/>
            <person name="Martin R."/>
            <person name="McLaughlin D.J."/>
            <person name="Morgenstern I."/>
            <person name="Morin E."/>
            <person name="Murat C."/>
            <person name="Nagy L.G."/>
            <person name="Nolan M."/>
            <person name="Ohm R.A."/>
            <person name="Patyshakuliyeva A."/>
            <person name="Rokas A."/>
            <person name="Ruiz-Duenas F.J."/>
            <person name="Sabat G."/>
            <person name="Salamov A."/>
            <person name="Samejima M."/>
            <person name="Schmutz J."/>
            <person name="Slot J.C."/>
            <person name="St John F."/>
            <person name="Stenlid J."/>
            <person name="Sun H."/>
            <person name="Sun S."/>
            <person name="Syed K."/>
            <person name="Tsang A."/>
            <person name="Wiebenga A."/>
            <person name="Young D."/>
            <person name="Pisabarro A."/>
            <person name="Eastwood D.C."/>
            <person name="Martin F."/>
            <person name="Cullen D."/>
            <person name="Grigoriev I.V."/>
            <person name="Hibbett D.S."/>
        </authorList>
    </citation>
    <scope>NUCLEOTIDE SEQUENCE [LARGE SCALE GENOMIC DNA]</scope>
    <source>
        <strain evidence="7 8">ATCC 11539</strain>
    </source>
</reference>
<comment type="similarity">
    <text evidence="4">Belongs to the class V-like SAM-binding methyltransferase superfamily. Histone-lysine methyltransferase family. SETD6 subfamily.</text>
</comment>
<dbReference type="PANTHER" id="PTHR13271">
    <property type="entry name" value="UNCHARACTERIZED PUTATIVE METHYLTRANSFERASE"/>
    <property type="match status" value="1"/>
</dbReference>
<dbReference type="SUPFAM" id="SSF81822">
    <property type="entry name" value="RuBisCo LSMT C-terminal, substrate-binding domain"/>
    <property type="match status" value="1"/>
</dbReference>
<dbReference type="Gene3D" id="3.90.1410.10">
    <property type="entry name" value="set domain protein methyltransferase, domain 1"/>
    <property type="match status" value="2"/>
</dbReference>
<dbReference type="HOGENOM" id="CLU_017135_0_0_1"/>
<dbReference type="AlphaFoldDB" id="S7QCH3"/>
<dbReference type="Gene3D" id="3.90.1420.10">
    <property type="entry name" value="Rubisco LSMT, substrate-binding domain"/>
    <property type="match status" value="1"/>
</dbReference>
<comment type="subcellular location">
    <subcellularLocation>
        <location evidence="4">Nucleus</location>
    </subcellularLocation>
</comment>
<evidence type="ECO:0000313" key="8">
    <source>
        <dbReference type="Proteomes" id="UP000030669"/>
    </source>
</evidence>
<dbReference type="Pfam" id="PF00856">
    <property type="entry name" value="SET"/>
    <property type="match status" value="1"/>
</dbReference>
<dbReference type="EMBL" id="KB469299">
    <property type="protein sequence ID" value="EPQ57083.1"/>
    <property type="molecule type" value="Genomic_DNA"/>
</dbReference>
<gene>
    <name evidence="7" type="ORF">GLOTRDRAFT_73622</name>
</gene>
<name>S7QCH3_GLOTA</name>
<sequence>MDTLLSWFESQGGSLDSFSIKLADIEGHGRGAVAKRDIPEGHVLFSIPRGLTLSTRNSALPGLIGQALWDKHGLGKGWVGLILCMMWEEAQGTSSKWSGYLNILPNVFDTPMFWAEEDLQELKATAVFDKIGKEDAERDYRDRLLPCLQTRPDLFPQDQISTYYSLERYHINGSRILSRSFHVENAADEEEEDNVGDTNENGMDVDEAPQLIDPNAPTTTGSEYPEAEDSEASEDEDEEDVGDVAMVPLADMLNARYGSENAKLFYEKHDLRMVTTKPIKAGEQIWNTYGDPPNSDLLRRYGHVDIIPLPEGGEGNPADIVEVRADLVVECLSGIQSGETSERIDWWLDQGGDDVFVLDKELELPEDCISFIRLLQLPQNEWEKARKKNKLPKGKLDPTIASIGLKVLDQRLNQYPTTIEEDEGLLSPERIGGLSLNRKHAVIVRLGEKRILKGTLDKLRSMAPQGGGKRKANDTSGRGVSGKKSRR</sequence>
<dbReference type="PIRSF" id="PIRSF011771">
    <property type="entry name" value="RMS1_SET"/>
    <property type="match status" value="1"/>
</dbReference>
<dbReference type="STRING" id="670483.S7QCH3"/>
<dbReference type="PANTHER" id="PTHR13271:SF34">
    <property type="entry name" value="N-LYSINE METHYLTRANSFERASE SETD6"/>
    <property type="match status" value="1"/>
</dbReference>
<evidence type="ECO:0000256" key="2">
    <source>
        <dbReference type="ARBA" id="ARBA00022679"/>
    </source>
</evidence>
<evidence type="ECO:0000313" key="7">
    <source>
        <dbReference type="EMBL" id="EPQ57083.1"/>
    </source>
</evidence>
<dbReference type="OrthoDB" id="341421at2759"/>
<dbReference type="RefSeq" id="XP_007864235.1">
    <property type="nucleotide sequence ID" value="XM_007866044.1"/>
</dbReference>
<keyword evidence="1 4" id="KW-0489">Methyltransferase</keyword>
<dbReference type="eggNOG" id="KOG1337">
    <property type="taxonomic scope" value="Eukaryota"/>
</dbReference>
<keyword evidence="8" id="KW-1185">Reference proteome</keyword>
<keyword evidence="4" id="KW-0539">Nucleus</keyword>
<dbReference type="Proteomes" id="UP000030669">
    <property type="component" value="Unassembled WGS sequence"/>
</dbReference>
<feature type="compositionally biased region" description="Acidic residues" evidence="5">
    <location>
        <begin position="186"/>
        <end position="195"/>
    </location>
</feature>
<dbReference type="InterPro" id="IPR001214">
    <property type="entry name" value="SET_dom"/>
</dbReference>
<feature type="region of interest" description="Disordered" evidence="5">
    <location>
        <begin position="186"/>
        <end position="241"/>
    </location>
</feature>
<keyword evidence="2 4" id="KW-0808">Transferase</keyword>
<organism evidence="7 8">
    <name type="scientific">Gloeophyllum trabeum (strain ATCC 11539 / FP-39264 / Madison 617)</name>
    <name type="common">Brown rot fungus</name>
    <dbReference type="NCBI Taxonomy" id="670483"/>
    <lineage>
        <taxon>Eukaryota</taxon>
        <taxon>Fungi</taxon>
        <taxon>Dikarya</taxon>
        <taxon>Basidiomycota</taxon>
        <taxon>Agaricomycotina</taxon>
        <taxon>Agaricomycetes</taxon>
        <taxon>Gloeophyllales</taxon>
        <taxon>Gloeophyllaceae</taxon>
        <taxon>Gloeophyllum</taxon>
    </lineage>
</organism>
<evidence type="ECO:0000256" key="4">
    <source>
        <dbReference type="PIRNR" id="PIRNR011771"/>
    </source>
</evidence>
<evidence type="ECO:0000256" key="3">
    <source>
        <dbReference type="ARBA" id="ARBA00022691"/>
    </source>
</evidence>
<dbReference type="GO" id="GO:0016279">
    <property type="term" value="F:protein-lysine N-methyltransferase activity"/>
    <property type="evidence" value="ECO:0007669"/>
    <property type="project" value="UniProtKB-UniRule"/>
</dbReference>
<dbReference type="GeneID" id="19308364"/>
<dbReference type="KEGG" id="gtr:GLOTRDRAFT_73622"/>
<dbReference type="OMA" id="RVDWWLE"/>
<accession>S7QCH3</accession>
<dbReference type="PROSITE" id="PS50280">
    <property type="entry name" value="SET"/>
    <property type="match status" value="1"/>
</dbReference>
<dbReference type="InterPro" id="IPR011383">
    <property type="entry name" value="N-lys_methylase_SETD6"/>
</dbReference>
<feature type="domain" description="SET" evidence="6">
    <location>
        <begin position="18"/>
        <end position="290"/>
    </location>
</feature>
<dbReference type="InterPro" id="IPR046341">
    <property type="entry name" value="SET_dom_sf"/>
</dbReference>
<protein>
    <recommendedName>
        <fullName evidence="4">Ribosomal lysine N-methyltransferase 4</fullName>
        <ecNumber evidence="4">2.1.1.-</ecNumber>
    </recommendedName>
</protein>
<dbReference type="InterPro" id="IPR050600">
    <property type="entry name" value="SETD3_SETD6_MTase"/>
</dbReference>
<dbReference type="SUPFAM" id="SSF82199">
    <property type="entry name" value="SET domain"/>
    <property type="match status" value="1"/>
</dbReference>
<dbReference type="GO" id="GO:0032259">
    <property type="term" value="P:methylation"/>
    <property type="evidence" value="ECO:0007669"/>
    <property type="project" value="UniProtKB-KW"/>
</dbReference>